<dbReference type="GO" id="GO:0000155">
    <property type="term" value="F:phosphorelay sensor kinase activity"/>
    <property type="evidence" value="ECO:0007669"/>
    <property type="project" value="TreeGrafter"/>
</dbReference>
<dbReference type="RefSeq" id="WP_207857500.1">
    <property type="nucleotide sequence ID" value="NZ_JAFREP010000004.1"/>
</dbReference>
<evidence type="ECO:0000256" key="2">
    <source>
        <dbReference type="ARBA" id="ARBA00012438"/>
    </source>
</evidence>
<dbReference type="InterPro" id="IPR003594">
    <property type="entry name" value="HATPase_dom"/>
</dbReference>
<dbReference type="Gene3D" id="2.130.10.10">
    <property type="entry name" value="YVTN repeat-like/Quinoprotein amine dehydrogenase"/>
    <property type="match status" value="3"/>
</dbReference>
<dbReference type="InterPro" id="IPR011110">
    <property type="entry name" value="Reg_prop"/>
</dbReference>
<dbReference type="InterPro" id="IPR004358">
    <property type="entry name" value="Sig_transdc_His_kin-like_C"/>
</dbReference>
<dbReference type="SUPFAM" id="SSF63829">
    <property type="entry name" value="Calcium-dependent phosphotriesterase"/>
    <property type="match status" value="3"/>
</dbReference>
<evidence type="ECO:0000256" key="3">
    <source>
        <dbReference type="ARBA" id="ARBA00022553"/>
    </source>
</evidence>
<name>A0A8J7Q4Z8_9BACT</name>
<dbReference type="AlphaFoldDB" id="A0A8J7Q4Z8"/>
<comment type="caution">
    <text evidence="6">The sequence shown here is derived from an EMBL/GenBank/DDBJ whole genome shotgun (WGS) entry which is preliminary data.</text>
</comment>
<dbReference type="InterPro" id="IPR036890">
    <property type="entry name" value="HATPase_C_sf"/>
</dbReference>
<dbReference type="Pfam" id="PF07495">
    <property type="entry name" value="Y_Y_Y"/>
    <property type="match status" value="1"/>
</dbReference>
<organism evidence="6 7">
    <name type="scientific">Acanthopleuribacter pedis</name>
    <dbReference type="NCBI Taxonomy" id="442870"/>
    <lineage>
        <taxon>Bacteria</taxon>
        <taxon>Pseudomonadati</taxon>
        <taxon>Acidobacteriota</taxon>
        <taxon>Holophagae</taxon>
        <taxon>Acanthopleuribacterales</taxon>
        <taxon>Acanthopleuribacteraceae</taxon>
        <taxon>Acanthopleuribacter</taxon>
    </lineage>
</organism>
<dbReference type="InterPro" id="IPR013783">
    <property type="entry name" value="Ig-like_fold"/>
</dbReference>
<proteinExistence type="predicted"/>
<dbReference type="EMBL" id="JAFREP010000004">
    <property type="protein sequence ID" value="MBO1317971.1"/>
    <property type="molecule type" value="Genomic_DNA"/>
</dbReference>
<feature type="domain" description="Histidine kinase" evidence="5">
    <location>
        <begin position="818"/>
        <end position="1072"/>
    </location>
</feature>
<dbReference type="InterPro" id="IPR011123">
    <property type="entry name" value="Y_Y_Y"/>
</dbReference>
<protein>
    <recommendedName>
        <fullName evidence="2">histidine kinase</fullName>
        <ecNumber evidence="2">2.7.13.3</ecNumber>
    </recommendedName>
</protein>
<keyword evidence="3" id="KW-0597">Phosphoprotein</keyword>
<sequence>MMRQNHQPRPNLADLHFLSGFADRWNSDKTRRRVGLWLALMVFLAAPLWAQKRNLRNYSTDEGLPQSQALCLFQDKLGFLWVGTYSGLSRYDGSRFKNYTKEDGLSRNYITQINRDNLGRLVAGTRFGLNVYQDGRFTIYPGHPFWRNCNVNDMLLDSEGRLWVAATQGLAMIQNGVTYILAIPATVAETPAFRLYQLRSGRIIVATTKRVFQIVDNQLAPLIANIATPFQILALGETLDGRLLVGSDRGLFVLENEQMTLFTSGETIFDMPVTKVLSTQEGMLWVGTRGQGVVGLRQSDGTVFLIDKKSGLINASVAALLQDREGNLWIGNDAMLTKYTPGPFSVFSSEHGLGNDFVRAIFKDHNDLIWLGTRNGVTTMTPDYQFTPRDDIVLPSPRVFSISGKKDGTMFFATYAGLTIVKDGVSTAYNSLDGLRTDYVRSVYTDSKERVWINTLGLGLWQGEGKVSSLPEGHPLHLCFIYDMIEDAKGWLWLATGRGLIGYEPDSEEVVTFDAFNDVTVWSVDMDREGVIWAASNGYGLLRVENQKMTRLSTENGLTSIYGWQIKCASDGSVWYGHNRGLDRLIGGRIEHYDTLDGIAENEGTATATMEDTAGNVLFGSSEGISRFNPSEVHPRTTPPTLYLEQVMVDDIALLDQSEAVVPRDMHQMVFTFAAPHFAKEETLRFRWRMLGLDPRWAEYTEDYQARYFKLPAGNYTFEVQAHADYKDSNTVRFSFQVPRIWWQKPIYAVFIVLLVIGTVVTYTRIHVFRLAKQQQALEQLVDERTSELQTANADLFETHQRLVETAHRAGMAEIATGILHNVGNILNSINVSVEVMDETVRKSNASGFMRRLLEVIQNQGEETQPGQNLRLAETLEKTMTLMERNQSKVMKEVNALKDQIHHINEIVRTQQSYAKIEYYERMDPNIVVMDALRILRNMFRNRSIELIEDLKPLPFASVAKIKLMQVVINVLKNAIEATEKNPIVVERVVSVWTDLNTAGEIEIHIKDAGSGISDEKAQQIFSYGYTTKRKGHGFGLHYCANAMTEMGGSIAVRNNESDKGTTFTLRFPIHRQEARGEDEETA</sequence>
<dbReference type="Proteomes" id="UP000664417">
    <property type="component" value="Unassembled WGS sequence"/>
</dbReference>
<feature type="transmembrane region" description="Helical" evidence="4">
    <location>
        <begin position="747"/>
        <end position="766"/>
    </location>
</feature>
<dbReference type="Pfam" id="PF02518">
    <property type="entry name" value="HATPase_c"/>
    <property type="match status" value="1"/>
</dbReference>
<dbReference type="Pfam" id="PF07494">
    <property type="entry name" value="Reg_prop"/>
    <property type="match status" value="3"/>
</dbReference>
<evidence type="ECO:0000313" key="7">
    <source>
        <dbReference type="Proteomes" id="UP000664417"/>
    </source>
</evidence>
<keyword evidence="4" id="KW-0812">Transmembrane</keyword>
<feature type="transmembrane region" description="Helical" evidence="4">
    <location>
        <begin position="34"/>
        <end position="50"/>
    </location>
</feature>
<dbReference type="SMART" id="SM00387">
    <property type="entry name" value="HATPase_c"/>
    <property type="match status" value="1"/>
</dbReference>
<keyword evidence="4" id="KW-0472">Membrane</keyword>
<evidence type="ECO:0000313" key="6">
    <source>
        <dbReference type="EMBL" id="MBO1317971.1"/>
    </source>
</evidence>
<dbReference type="PANTHER" id="PTHR43547:SF2">
    <property type="entry name" value="HYBRID SIGNAL TRANSDUCTION HISTIDINE KINASE C"/>
    <property type="match status" value="1"/>
</dbReference>
<dbReference type="Gene3D" id="3.30.565.10">
    <property type="entry name" value="Histidine kinase-like ATPase, C-terminal domain"/>
    <property type="match status" value="1"/>
</dbReference>
<dbReference type="PROSITE" id="PS50109">
    <property type="entry name" value="HIS_KIN"/>
    <property type="match status" value="1"/>
</dbReference>
<comment type="catalytic activity">
    <reaction evidence="1">
        <text>ATP + protein L-histidine = ADP + protein N-phospho-L-histidine.</text>
        <dbReference type="EC" id="2.7.13.3"/>
    </reaction>
</comment>
<reference evidence="6" key="1">
    <citation type="submission" date="2021-03" db="EMBL/GenBank/DDBJ databases">
        <authorList>
            <person name="Wang G."/>
        </authorList>
    </citation>
    <scope>NUCLEOTIDE SEQUENCE</scope>
    <source>
        <strain evidence="6">KCTC 12899</strain>
    </source>
</reference>
<keyword evidence="4" id="KW-1133">Transmembrane helix</keyword>
<dbReference type="PANTHER" id="PTHR43547">
    <property type="entry name" value="TWO-COMPONENT HISTIDINE KINASE"/>
    <property type="match status" value="1"/>
</dbReference>
<accession>A0A8J7Q4Z8</accession>
<evidence type="ECO:0000256" key="4">
    <source>
        <dbReference type="SAM" id="Phobius"/>
    </source>
</evidence>
<dbReference type="PRINTS" id="PR00344">
    <property type="entry name" value="BCTRLSENSOR"/>
</dbReference>
<dbReference type="Gene3D" id="2.60.40.10">
    <property type="entry name" value="Immunoglobulins"/>
    <property type="match status" value="1"/>
</dbReference>
<dbReference type="SUPFAM" id="SSF55874">
    <property type="entry name" value="ATPase domain of HSP90 chaperone/DNA topoisomerase II/histidine kinase"/>
    <property type="match status" value="1"/>
</dbReference>
<evidence type="ECO:0000256" key="1">
    <source>
        <dbReference type="ARBA" id="ARBA00000085"/>
    </source>
</evidence>
<evidence type="ECO:0000259" key="5">
    <source>
        <dbReference type="PROSITE" id="PS50109"/>
    </source>
</evidence>
<dbReference type="InterPro" id="IPR005467">
    <property type="entry name" value="His_kinase_dom"/>
</dbReference>
<gene>
    <name evidence="6" type="ORF">J3U88_05815</name>
</gene>
<dbReference type="InterPro" id="IPR015943">
    <property type="entry name" value="WD40/YVTN_repeat-like_dom_sf"/>
</dbReference>
<dbReference type="EC" id="2.7.13.3" evidence="2"/>
<keyword evidence="7" id="KW-1185">Reference proteome</keyword>